<dbReference type="Pfam" id="PF12673">
    <property type="entry name" value="SipL"/>
    <property type="match status" value="3"/>
</dbReference>
<comment type="caution">
    <text evidence="2">The sequence shown here is derived from an EMBL/GenBank/DDBJ whole genome shotgun (WGS) entry which is preliminary data.</text>
</comment>
<evidence type="ECO:0000313" key="3">
    <source>
        <dbReference type="Proteomes" id="UP000287872"/>
    </source>
</evidence>
<dbReference type="Gene3D" id="3.10.350.10">
    <property type="entry name" value="LysM domain"/>
    <property type="match status" value="1"/>
</dbReference>
<sequence>MEINLIRENIEYEQLLGENTADTVVKEEYVIPDTHPDVREILMLDVKAIINSKEIIEDKVYLEGQLQYNVLYISKDQERSDVENVVYSSKFSNTIDVMGARPEMLCDAECFLEHMECRIVNERKICLEGILKLKSEVYKSFSFQIVKDIEAVKDVQYLKNPASIDKVTKSFNGELIGKANIKVPNDKPEIVKVIKYDVNVHKKEVKLYDGKIQINAFACINIMYKGRDSRELFYIEQEVMLNKELDFEDVSPYMENYTDFRVDAMGFDIKEDDLGEKRIIDVEFLIKTNTRAVHKEEVDMIEDVYSPTTKLEMDKKDYGLNVMQGQLLTETLVKGDIELNNTMAKPSKVIMCNASVCVTDKKVIEDKVIIEGIMNVTVLYRSDDEEKYLSSVSEEIPFTCGAEILGTKINMSSVCKVSLENINADIEVGNIAIRAVVKVYARVNYMVQKKFLVDVYPIEGEVPKKKASITIYVVQSGDTLWKIAKKYNTTMQEVARVNGIEDPNVIKVSQKLMIPGRIII</sequence>
<evidence type="ECO:0000313" key="2">
    <source>
        <dbReference type="EMBL" id="GCD08512.1"/>
    </source>
</evidence>
<dbReference type="EMBL" id="BHYK01000001">
    <property type="protein sequence ID" value="GCD08512.1"/>
    <property type="molecule type" value="Genomic_DNA"/>
</dbReference>
<dbReference type="InterPro" id="IPR024300">
    <property type="entry name" value="SipL_SPOCS_dom"/>
</dbReference>
<dbReference type="CDD" id="cd00118">
    <property type="entry name" value="LysM"/>
    <property type="match status" value="1"/>
</dbReference>
<dbReference type="PANTHER" id="PTHR33734">
    <property type="entry name" value="LYSM DOMAIN-CONTAINING GPI-ANCHORED PROTEIN 2"/>
    <property type="match status" value="1"/>
</dbReference>
<dbReference type="OrthoDB" id="9779340at2"/>
<dbReference type="SUPFAM" id="SSF54106">
    <property type="entry name" value="LysM domain"/>
    <property type="match status" value="1"/>
</dbReference>
<dbReference type="InterPro" id="IPR018392">
    <property type="entry name" value="LysM"/>
</dbReference>
<dbReference type="RefSeq" id="WP_124997049.1">
    <property type="nucleotide sequence ID" value="NZ_BHYK01000001.1"/>
</dbReference>
<keyword evidence="3" id="KW-1185">Reference proteome</keyword>
<dbReference type="Pfam" id="PF01476">
    <property type="entry name" value="LysM"/>
    <property type="match status" value="1"/>
</dbReference>
<dbReference type="Proteomes" id="UP000287872">
    <property type="component" value="Unassembled WGS sequence"/>
</dbReference>
<name>A0A401UGA4_9CLOT</name>
<evidence type="ECO:0000259" key="1">
    <source>
        <dbReference type="PROSITE" id="PS51782"/>
    </source>
</evidence>
<dbReference type="AlphaFoldDB" id="A0A401UGA4"/>
<dbReference type="PANTHER" id="PTHR33734:SF22">
    <property type="entry name" value="MEMBRANE-BOUND LYTIC MUREIN TRANSGLYCOSYLASE D"/>
    <property type="match status" value="1"/>
</dbReference>
<dbReference type="SMART" id="SM00257">
    <property type="entry name" value="LysM"/>
    <property type="match status" value="1"/>
</dbReference>
<organism evidence="2 3">
    <name type="scientific">Clostridium tagluense</name>
    <dbReference type="NCBI Taxonomy" id="360422"/>
    <lineage>
        <taxon>Bacteria</taxon>
        <taxon>Bacillati</taxon>
        <taxon>Bacillota</taxon>
        <taxon>Clostridia</taxon>
        <taxon>Eubacteriales</taxon>
        <taxon>Clostridiaceae</taxon>
        <taxon>Clostridium</taxon>
    </lineage>
</organism>
<accession>A0A401UGA4</accession>
<dbReference type="GO" id="GO:0008932">
    <property type="term" value="F:lytic endotransglycosylase activity"/>
    <property type="evidence" value="ECO:0007669"/>
    <property type="project" value="TreeGrafter"/>
</dbReference>
<proteinExistence type="predicted"/>
<gene>
    <name evidence="2" type="ORF">Ctaglu_01350</name>
</gene>
<dbReference type="InterPro" id="IPR036779">
    <property type="entry name" value="LysM_dom_sf"/>
</dbReference>
<protein>
    <submittedName>
        <fullName evidence="2">Peptidase M23</fullName>
    </submittedName>
</protein>
<feature type="domain" description="LysM" evidence="1">
    <location>
        <begin position="470"/>
        <end position="514"/>
    </location>
</feature>
<reference evidence="2 3" key="1">
    <citation type="submission" date="2018-11" db="EMBL/GenBank/DDBJ databases">
        <title>Genome sequencing and assembly of Clostridium tagluense strain A121.</title>
        <authorList>
            <person name="Murakami T."/>
            <person name="Segawa T."/>
            <person name="Shcherbakova V.A."/>
            <person name="Mori H."/>
            <person name="Yoshimura Y."/>
        </authorList>
    </citation>
    <scope>NUCLEOTIDE SEQUENCE [LARGE SCALE GENOMIC DNA]</scope>
    <source>
        <strain evidence="2 3">A121</strain>
    </source>
</reference>
<dbReference type="PROSITE" id="PS51782">
    <property type="entry name" value="LYSM"/>
    <property type="match status" value="1"/>
</dbReference>